<dbReference type="OrthoDB" id="580741at2"/>
<evidence type="ECO:0000313" key="1">
    <source>
        <dbReference type="EMBL" id="OEJ99125.1"/>
    </source>
</evidence>
<comment type="caution">
    <text evidence="1">The sequence shown here is derived from an EMBL/GenBank/DDBJ whole genome shotgun (WGS) entry which is preliminary data.</text>
</comment>
<evidence type="ECO:0000313" key="2">
    <source>
        <dbReference type="Proteomes" id="UP000095713"/>
    </source>
</evidence>
<dbReference type="STRING" id="1849968.A8C32_08090"/>
<keyword evidence="2" id="KW-1185">Reference proteome</keyword>
<reference evidence="1 2" key="1">
    <citation type="submission" date="2016-05" db="EMBL/GenBank/DDBJ databases">
        <title>Draft Genome Sequence of Algibacter sp. Strain SK-16 Isolated from the Surface Water of Aburatsubo Inlet.</title>
        <authorList>
            <person name="Wong S.-K."/>
            <person name="Yoshizawa S."/>
            <person name="Nakajima Y."/>
            <person name="Ogura Y."/>
            <person name="Tetsuya H."/>
            <person name="Hamasaki K."/>
        </authorList>
    </citation>
    <scope>NUCLEOTIDE SEQUENCE [LARGE SCALE GENOMIC DNA]</scope>
    <source>
        <strain evidence="1 2">SK-16</strain>
    </source>
</reference>
<dbReference type="AlphaFoldDB" id="A0A1E5SJ29"/>
<accession>A0A1E5SJ29</accession>
<organism evidence="1 2">
    <name type="scientific">Flavivirga aquatica</name>
    <dbReference type="NCBI Taxonomy" id="1849968"/>
    <lineage>
        <taxon>Bacteria</taxon>
        <taxon>Pseudomonadati</taxon>
        <taxon>Bacteroidota</taxon>
        <taxon>Flavobacteriia</taxon>
        <taxon>Flavobacteriales</taxon>
        <taxon>Flavobacteriaceae</taxon>
        <taxon>Flavivirga</taxon>
    </lineage>
</organism>
<gene>
    <name evidence="1" type="ORF">A8C32_08090</name>
</gene>
<name>A0A1E5SJ29_9FLAO</name>
<dbReference type="EMBL" id="MDJD01000054">
    <property type="protein sequence ID" value="OEJ99125.1"/>
    <property type="molecule type" value="Genomic_DNA"/>
</dbReference>
<dbReference type="Proteomes" id="UP000095713">
    <property type="component" value="Unassembled WGS sequence"/>
</dbReference>
<sequence length="1184" mass="129260">MSFFNVSLNNQLYVTPTTGKDQGFSAFLLPKPPSSPESGYDISQALTDTTLNGSFILSAYTPNLETQNSTDLFVKQALALLGTGRYIIWILDINDFSATKNTIFMTIAGNGSSSIQGVTIPMVSGISLQIQSGIKLTATDNSIDLGSTSGNNSKLIFTGPDAPDSNSTYATSGSIPLSGIYRGSVNFSAFIERNSLSSGFNWGFQMLIPLEDNPNQTARSEYFPLASGQYPSPTDAIGFNIFIDPTDIFNQAFNCSNSCSITDQYNSRRTVFNFTGSNKDQSESVLNAYYFTVWGSNIKLIPVGNNNNNELQARLTFNNGELYSANAHQKHFAPEGDFIIEINGVTSNESIPLQCGLQGTEFFNVQPRVNGNPGDRLRFITNQPAYAPVYPLPVSSPVTAPVNPNASLLDITYQTSWCTLVIGENSIIPSYVAQPKGSALFSNSTVVGSTILEHSTPNFTFTPNNTVLFPMLPYADVKPNLNTEGFNKEEIEDFEKLFISQIRKQNINSILINAQTKAKESYLKSTNKVTDAGTNVTTPSGLIANLLGSNNNPVWNAIYLAQNQTTSQSSFEKMYFEDPSEDLIQAFQTSDLFLVIANNEKLGSTDPTASGAKFLNKMFIGDWTMEANTGTQSKYNDYNNIIIVKGKKGKLYDPDNSDNSLISNWQKWTAKDTFAAPSILNNNNDLLPPDNSQLVILSQWMQSYFEDAKNQTDTAYFGNFNALVQDENWTGILILRMDISGLPDNLTGILSGVRDPAGFRAHHFGINITPVEKGSNGPEINNPSSMFGLIYYNDPDFIQQEPPQPIQPDLSETYDFVLLNLKVLFENTAVKSFQSYAQLTTNNYFGSPVDHMGDGGNKFNTMILKGALQFKGNEALYSLSTDGVNAFYFNNPAVNKIEISNVNFSTAQSDPNGNIVSNFSINGYWDFKELMIPADENDPAVDFDILSFGNTDGTDASNKGLIFNNLLINMVSPPYTPGQTEQLPKTMTFVTSQITFDQARSTPRPNSMYVNFALNLQGLTQGSSDSPPSQNGYLTVITDLKVSPIDGSSWVGLIYKLNMGTPGELAGNIGLTSTLLTAWNPTATDDGSAPAVLVGITLPGTGGGAKLISLQTVLKLSIGQIRLAYDSDKSSFLLMFTEIALKFFGLLKIPPNGSSLFYLFGNPKSNDKASGLGWYAMYNKENSK</sequence>
<proteinExistence type="predicted"/>
<protein>
    <submittedName>
        <fullName evidence="1">Uncharacterized protein</fullName>
    </submittedName>
</protein>
<dbReference type="RefSeq" id="WP_069831808.1">
    <property type="nucleotide sequence ID" value="NZ_MDJD01000054.1"/>
</dbReference>